<dbReference type="AlphaFoldDB" id="A0AAE0MJ71"/>
<reference evidence="2" key="2">
    <citation type="submission" date="2023-06" db="EMBL/GenBank/DDBJ databases">
        <authorList>
            <consortium name="Lawrence Berkeley National Laboratory"/>
            <person name="Haridas S."/>
            <person name="Hensen N."/>
            <person name="Bonometti L."/>
            <person name="Westerberg I."/>
            <person name="Brannstrom I.O."/>
            <person name="Guillou S."/>
            <person name="Cros-Aarteil S."/>
            <person name="Calhoun S."/>
            <person name="Kuo A."/>
            <person name="Mondo S."/>
            <person name="Pangilinan J."/>
            <person name="Riley R."/>
            <person name="Labutti K."/>
            <person name="Andreopoulos B."/>
            <person name="Lipzen A."/>
            <person name="Chen C."/>
            <person name="Yanf M."/>
            <person name="Daum C."/>
            <person name="Ng V."/>
            <person name="Clum A."/>
            <person name="Steindorff A."/>
            <person name="Ohm R."/>
            <person name="Martin F."/>
            <person name="Silar P."/>
            <person name="Natvig D."/>
            <person name="Lalanne C."/>
            <person name="Gautier V."/>
            <person name="Ament-Velasquez S.L."/>
            <person name="Kruys A."/>
            <person name="Hutchinson M.I."/>
            <person name="Powell A.J."/>
            <person name="Barry K."/>
            <person name="Miller A.N."/>
            <person name="Grigoriev I.V."/>
            <person name="Debuchy R."/>
            <person name="Gladieux P."/>
            <person name="Thoren M.H."/>
            <person name="Johannesson H."/>
        </authorList>
    </citation>
    <scope>NUCLEOTIDE SEQUENCE</scope>
    <source>
        <strain evidence="2">SMH4131-1</strain>
    </source>
</reference>
<organism evidence="2 3">
    <name type="scientific">Cercophora scortea</name>
    <dbReference type="NCBI Taxonomy" id="314031"/>
    <lineage>
        <taxon>Eukaryota</taxon>
        <taxon>Fungi</taxon>
        <taxon>Dikarya</taxon>
        <taxon>Ascomycota</taxon>
        <taxon>Pezizomycotina</taxon>
        <taxon>Sordariomycetes</taxon>
        <taxon>Sordariomycetidae</taxon>
        <taxon>Sordariales</taxon>
        <taxon>Lasiosphaeriaceae</taxon>
        <taxon>Cercophora</taxon>
    </lineage>
</organism>
<feature type="compositionally biased region" description="Basic residues" evidence="1">
    <location>
        <begin position="102"/>
        <end position="117"/>
    </location>
</feature>
<sequence>MSVDSRGTMLRVDGSAPPSPSFPPPLFRDIQGRHPPQVLVHDIAALSRNDASKHVPFHTARRNISQQRADFVLCSSPHPMSMTVATATASATRTAAITTRLQPRRRRQRKNPTRRNAARSAQVAAPLLHYTATASLTVACSITLRTEVHPSSPADAVNDPRSKYARAKATTMARIGKMETRAVYTSIQNGLGRAVDPTQTLFRVRRLPPPSPAASLLAGTNTRKHTHKRPDVYRRPYVRSPFVLRSSESQLARSCTTSSRYTDPPNMPGKDMNDPSHRWRSPPCPAEDPISPVAQP</sequence>
<protein>
    <submittedName>
        <fullName evidence="2">Uncharacterized protein</fullName>
    </submittedName>
</protein>
<name>A0AAE0MJ71_9PEZI</name>
<feature type="region of interest" description="Disordered" evidence="1">
    <location>
        <begin position="206"/>
        <end position="230"/>
    </location>
</feature>
<proteinExistence type="predicted"/>
<accession>A0AAE0MJ71</accession>
<evidence type="ECO:0000313" key="2">
    <source>
        <dbReference type="EMBL" id="KAK3334160.1"/>
    </source>
</evidence>
<feature type="compositionally biased region" description="Polar residues" evidence="1">
    <location>
        <begin position="246"/>
        <end position="261"/>
    </location>
</feature>
<feature type="region of interest" description="Disordered" evidence="1">
    <location>
        <begin position="244"/>
        <end position="296"/>
    </location>
</feature>
<keyword evidence="3" id="KW-1185">Reference proteome</keyword>
<dbReference type="EMBL" id="JAUEPO010000002">
    <property type="protein sequence ID" value="KAK3334160.1"/>
    <property type="molecule type" value="Genomic_DNA"/>
</dbReference>
<comment type="caution">
    <text evidence="2">The sequence shown here is derived from an EMBL/GenBank/DDBJ whole genome shotgun (WGS) entry which is preliminary data.</text>
</comment>
<reference evidence="2" key="1">
    <citation type="journal article" date="2023" name="Mol. Phylogenet. Evol.">
        <title>Genome-scale phylogeny and comparative genomics of the fungal order Sordariales.</title>
        <authorList>
            <person name="Hensen N."/>
            <person name="Bonometti L."/>
            <person name="Westerberg I."/>
            <person name="Brannstrom I.O."/>
            <person name="Guillou S."/>
            <person name="Cros-Aarteil S."/>
            <person name="Calhoun S."/>
            <person name="Haridas S."/>
            <person name="Kuo A."/>
            <person name="Mondo S."/>
            <person name="Pangilinan J."/>
            <person name="Riley R."/>
            <person name="LaButti K."/>
            <person name="Andreopoulos B."/>
            <person name="Lipzen A."/>
            <person name="Chen C."/>
            <person name="Yan M."/>
            <person name="Daum C."/>
            <person name="Ng V."/>
            <person name="Clum A."/>
            <person name="Steindorff A."/>
            <person name="Ohm R.A."/>
            <person name="Martin F."/>
            <person name="Silar P."/>
            <person name="Natvig D.O."/>
            <person name="Lalanne C."/>
            <person name="Gautier V."/>
            <person name="Ament-Velasquez S.L."/>
            <person name="Kruys A."/>
            <person name="Hutchinson M.I."/>
            <person name="Powell A.J."/>
            <person name="Barry K."/>
            <person name="Miller A.N."/>
            <person name="Grigoriev I.V."/>
            <person name="Debuchy R."/>
            <person name="Gladieux P."/>
            <person name="Hiltunen Thoren M."/>
            <person name="Johannesson H."/>
        </authorList>
    </citation>
    <scope>NUCLEOTIDE SEQUENCE</scope>
    <source>
        <strain evidence="2">SMH4131-1</strain>
    </source>
</reference>
<evidence type="ECO:0000313" key="3">
    <source>
        <dbReference type="Proteomes" id="UP001286456"/>
    </source>
</evidence>
<dbReference type="Proteomes" id="UP001286456">
    <property type="component" value="Unassembled WGS sequence"/>
</dbReference>
<evidence type="ECO:0000256" key="1">
    <source>
        <dbReference type="SAM" id="MobiDB-lite"/>
    </source>
</evidence>
<gene>
    <name evidence="2" type="ORF">B0T19DRAFT_147722</name>
</gene>
<feature type="region of interest" description="Disordered" evidence="1">
    <location>
        <begin position="1"/>
        <end position="22"/>
    </location>
</feature>
<feature type="region of interest" description="Disordered" evidence="1">
    <location>
        <begin position="102"/>
        <end position="121"/>
    </location>
</feature>